<gene>
    <name evidence="4" type="ORF">E2R66_03705</name>
</gene>
<dbReference type="InterPro" id="IPR010488">
    <property type="entry name" value="Zeta_toxin_domain"/>
</dbReference>
<dbReference type="EMBL" id="SOZE01000002">
    <property type="protein sequence ID" value="TFF40364.1"/>
    <property type="molecule type" value="Genomic_DNA"/>
</dbReference>
<comment type="caution">
    <text evidence="4">The sequence shown here is derived from an EMBL/GenBank/DDBJ whole genome shotgun (WGS) entry which is preliminary data.</text>
</comment>
<dbReference type="Proteomes" id="UP000297540">
    <property type="component" value="Unassembled WGS sequence"/>
</dbReference>
<evidence type="ECO:0000256" key="1">
    <source>
        <dbReference type="ARBA" id="ARBA00022741"/>
    </source>
</evidence>
<keyword evidence="2" id="KW-0067">ATP-binding</keyword>
<evidence type="ECO:0000313" key="5">
    <source>
        <dbReference type="Proteomes" id="UP000297540"/>
    </source>
</evidence>
<feature type="domain" description="Zeta toxin" evidence="3">
    <location>
        <begin position="2"/>
        <end position="142"/>
    </location>
</feature>
<dbReference type="SUPFAM" id="SSF52540">
    <property type="entry name" value="P-loop containing nucleoside triphosphate hydrolases"/>
    <property type="match status" value="1"/>
</dbReference>
<dbReference type="InterPro" id="IPR027417">
    <property type="entry name" value="P-loop_NTPase"/>
</dbReference>
<dbReference type="OrthoDB" id="9791543at2"/>
<evidence type="ECO:0000256" key="2">
    <source>
        <dbReference type="ARBA" id="ARBA00022840"/>
    </source>
</evidence>
<keyword evidence="5" id="KW-1185">Reference proteome</keyword>
<dbReference type="PANTHER" id="PTHR39206:SF1">
    <property type="entry name" value="SLL8004 PROTEIN"/>
    <property type="match status" value="1"/>
</dbReference>
<proteinExistence type="predicted"/>
<protein>
    <recommendedName>
        <fullName evidence="3">Zeta toxin domain-containing protein</fullName>
    </recommendedName>
</protein>
<name>A0A4Y8SPM5_9SPHI</name>
<keyword evidence="1" id="KW-0547">Nucleotide-binding</keyword>
<dbReference type="GO" id="GO:0005524">
    <property type="term" value="F:ATP binding"/>
    <property type="evidence" value="ECO:0007669"/>
    <property type="project" value="UniProtKB-KW"/>
</dbReference>
<dbReference type="PANTHER" id="PTHR39206">
    <property type="entry name" value="SLL8004 PROTEIN"/>
    <property type="match status" value="1"/>
</dbReference>
<evidence type="ECO:0000313" key="4">
    <source>
        <dbReference type="EMBL" id="TFF40364.1"/>
    </source>
</evidence>
<sequence length="216" mass="25083">MPALTIIAGPNGAGKSSFSETLSLPDATIFDPDKSKAEIWHQYPDISDEAVEAELTRVYERLEQKVLTERLNFTIETNLRNAFLLDRAKYFKKRRYQVNLIFMMLPSISQSMDRVNLRIKRKGHFVDAESIKMNFEACIKQVKGFFPVITNLLLLDASITEHVIAEPRLVALYRNRQLVHNDQKTQPQWIYEQVAELFTEIKTGDETIRVWRPELP</sequence>
<dbReference type="RefSeq" id="WP_133226251.1">
    <property type="nucleotide sequence ID" value="NZ_SOZE01000002.1"/>
</dbReference>
<dbReference type="Pfam" id="PF06414">
    <property type="entry name" value="Zeta_toxin"/>
    <property type="match status" value="1"/>
</dbReference>
<dbReference type="Gene3D" id="3.40.50.300">
    <property type="entry name" value="P-loop containing nucleotide triphosphate hydrolases"/>
    <property type="match status" value="1"/>
</dbReference>
<evidence type="ECO:0000259" key="3">
    <source>
        <dbReference type="Pfam" id="PF06414"/>
    </source>
</evidence>
<reference evidence="4 5" key="1">
    <citation type="journal article" date="2017" name="Int. J. Syst. Evol. Microbiol.">
        <title>Mucilaginibacterpsychrotolerans sp. nov., isolated from peatlands.</title>
        <authorList>
            <person name="Deng Y."/>
            <person name="Shen L."/>
            <person name="Xu B."/>
            <person name="Liu Y."/>
            <person name="Gu Z."/>
            <person name="Liu H."/>
            <person name="Zhou Y."/>
        </authorList>
    </citation>
    <scope>NUCLEOTIDE SEQUENCE [LARGE SCALE GENOMIC DNA]</scope>
    <source>
        <strain evidence="4 5">NH7-4</strain>
    </source>
</reference>
<dbReference type="AlphaFoldDB" id="A0A4Y8SPM5"/>
<accession>A0A4Y8SPM5</accession>
<organism evidence="4 5">
    <name type="scientific">Mucilaginibacter psychrotolerans</name>
    <dbReference type="NCBI Taxonomy" id="1524096"/>
    <lineage>
        <taxon>Bacteria</taxon>
        <taxon>Pseudomonadati</taxon>
        <taxon>Bacteroidota</taxon>
        <taxon>Sphingobacteriia</taxon>
        <taxon>Sphingobacteriales</taxon>
        <taxon>Sphingobacteriaceae</taxon>
        <taxon>Mucilaginibacter</taxon>
    </lineage>
</organism>
<dbReference type="GO" id="GO:0016301">
    <property type="term" value="F:kinase activity"/>
    <property type="evidence" value="ECO:0007669"/>
    <property type="project" value="InterPro"/>
</dbReference>